<keyword evidence="3" id="KW-0597">Phosphoprotein</keyword>
<dbReference type="AlphaFoldDB" id="A0A2W7RR32"/>
<dbReference type="GO" id="GO:0004673">
    <property type="term" value="F:protein histidine kinase activity"/>
    <property type="evidence" value="ECO:0007669"/>
    <property type="project" value="UniProtKB-EC"/>
</dbReference>
<evidence type="ECO:0000256" key="2">
    <source>
        <dbReference type="ARBA" id="ARBA00012438"/>
    </source>
</evidence>
<evidence type="ECO:0000256" key="4">
    <source>
        <dbReference type="ARBA" id="ARBA00022679"/>
    </source>
</evidence>
<keyword evidence="4" id="KW-0808">Transferase</keyword>
<keyword evidence="8" id="KW-1133">Transmembrane helix</keyword>
<keyword evidence="8" id="KW-0472">Membrane</keyword>
<proteinExistence type="predicted"/>
<dbReference type="InterPro" id="IPR011495">
    <property type="entry name" value="Sig_transdc_His_kin_sub2_dim/P"/>
</dbReference>
<evidence type="ECO:0000313" key="11">
    <source>
        <dbReference type="Proteomes" id="UP000249720"/>
    </source>
</evidence>
<dbReference type="SUPFAM" id="SSF55874">
    <property type="entry name" value="ATPase domain of HSP90 chaperone/DNA topoisomerase II/histidine kinase"/>
    <property type="match status" value="1"/>
</dbReference>
<dbReference type="Gene3D" id="3.30.450.20">
    <property type="entry name" value="PAS domain"/>
    <property type="match status" value="1"/>
</dbReference>
<dbReference type="PANTHER" id="PTHR41523:SF8">
    <property type="entry name" value="ETHYLENE RESPONSE SENSOR PROTEIN"/>
    <property type="match status" value="1"/>
</dbReference>
<evidence type="ECO:0000256" key="8">
    <source>
        <dbReference type="SAM" id="Phobius"/>
    </source>
</evidence>
<keyword evidence="5" id="KW-0547">Nucleotide-binding</keyword>
<organism evidence="10 11">
    <name type="scientific">Hydrotalea sandarakina</name>
    <dbReference type="NCBI Taxonomy" id="1004304"/>
    <lineage>
        <taxon>Bacteria</taxon>
        <taxon>Pseudomonadati</taxon>
        <taxon>Bacteroidota</taxon>
        <taxon>Chitinophagia</taxon>
        <taxon>Chitinophagales</taxon>
        <taxon>Chitinophagaceae</taxon>
        <taxon>Hydrotalea</taxon>
    </lineage>
</organism>
<feature type="domain" description="Histidine kinase/HSP90-like ATPase" evidence="9">
    <location>
        <begin position="605"/>
        <end position="702"/>
    </location>
</feature>
<keyword evidence="7" id="KW-0067">ATP-binding</keyword>
<dbReference type="PANTHER" id="PTHR41523">
    <property type="entry name" value="TWO-COMPONENT SYSTEM SENSOR PROTEIN"/>
    <property type="match status" value="1"/>
</dbReference>
<dbReference type="Pfam" id="PF02518">
    <property type="entry name" value="HATPase_c"/>
    <property type="match status" value="1"/>
</dbReference>
<dbReference type="EMBL" id="QKZV01000004">
    <property type="protein sequence ID" value="PZX62841.1"/>
    <property type="molecule type" value="Genomic_DNA"/>
</dbReference>
<evidence type="ECO:0000313" key="10">
    <source>
        <dbReference type="EMBL" id="PZX62841.1"/>
    </source>
</evidence>
<name>A0A2W7RR32_9BACT</name>
<gene>
    <name evidence="10" type="ORF">LX80_01535</name>
</gene>
<evidence type="ECO:0000256" key="5">
    <source>
        <dbReference type="ARBA" id="ARBA00022741"/>
    </source>
</evidence>
<dbReference type="SMART" id="SM00387">
    <property type="entry name" value="HATPase_c"/>
    <property type="match status" value="1"/>
</dbReference>
<evidence type="ECO:0000256" key="7">
    <source>
        <dbReference type="ARBA" id="ARBA00022840"/>
    </source>
</evidence>
<keyword evidence="8" id="KW-0812">Transmembrane</keyword>
<evidence type="ECO:0000259" key="9">
    <source>
        <dbReference type="SMART" id="SM00387"/>
    </source>
</evidence>
<dbReference type="InterPro" id="IPR036890">
    <property type="entry name" value="HATPase_C_sf"/>
</dbReference>
<evidence type="ECO:0000256" key="1">
    <source>
        <dbReference type="ARBA" id="ARBA00000085"/>
    </source>
</evidence>
<protein>
    <recommendedName>
        <fullName evidence="2">histidine kinase</fullName>
        <ecNumber evidence="2">2.7.13.3</ecNumber>
    </recommendedName>
</protein>
<dbReference type="Pfam" id="PF07568">
    <property type="entry name" value="HisKA_2"/>
    <property type="match status" value="1"/>
</dbReference>
<feature type="transmembrane region" description="Helical" evidence="8">
    <location>
        <begin position="467"/>
        <end position="486"/>
    </location>
</feature>
<sequence length="702" mass="81329">MAASADDSLQIIRLWKQSMELSSAQVATRDALLNQAVYIAKKQNQIELLIKLYHWKAKLYQNNFDYRNAIGLADSAVQIAELHKKLQTEASRDAISFLSIIYLEFKGDDSCLYWIYKNKSLSKEVNDWFNYSINLTLEAISQRDRLDQQKILSLYDSAGFYAKKTSLVDDDIFAAYNNSYFLKMQGSKDWVASLEMLLSIKQYFNNKELMQPIYEPWKRIPFKFNNPKIVTYIQIASTYLLLLDFQNCYNYQRIIVDEQKSQNNDRSTFYSLCELSIPAIYLNNKQLVQTIFDSCVLLAKKIKLSNNINNASYYLMQGWLNEMDGKLDKAIQNYNKSCYLNGNLFKLGDFFLLRSYSKLNDFAKADSIIQYLNKEKESSFVYFPQALYSKELAYYYTKKNKPDSAMMYELSYYKLKDSLLQAAHYVQLKEIDAKYQTEEKDRRIAEADKIRMYQKMQLSEAKKMNHLMFASIIGLVIILGLVGYVWQQKRKQAHLLAQKNTKIELLIRELHHRVKNNLQIVSGILSLHANRIQNNSAKEALEEGKARVNAIALLHQRLYMDDDIANVNMQDYIQNLGISLANSFGYDATNVHSDVQLNNNMMSIDKAIPIGLIINELVTNAFKHAFKNTLHPLVGIELQSHEKNTIQLKVFDNGVGINQTESIEKSTSFGMRMVQTLVRQLDASFHFTIQNGTQFIIEMQNV</sequence>
<comment type="catalytic activity">
    <reaction evidence="1">
        <text>ATP + protein L-histidine = ADP + protein N-phospho-L-histidine.</text>
        <dbReference type="EC" id="2.7.13.3"/>
    </reaction>
</comment>
<keyword evidence="11" id="KW-1185">Reference proteome</keyword>
<evidence type="ECO:0000256" key="3">
    <source>
        <dbReference type="ARBA" id="ARBA00022553"/>
    </source>
</evidence>
<dbReference type="GO" id="GO:0005524">
    <property type="term" value="F:ATP binding"/>
    <property type="evidence" value="ECO:0007669"/>
    <property type="project" value="UniProtKB-KW"/>
</dbReference>
<dbReference type="Proteomes" id="UP000249720">
    <property type="component" value="Unassembled WGS sequence"/>
</dbReference>
<keyword evidence="6 10" id="KW-0418">Kinase</keyword>
<accession>A0A2W7RR32</accession>
<comment type="caution">
    <text evidence="10">The sequence shown here is derived from an EMBL/GenBank/DDBJ whole genome shotgun (WGS) entry which is preliminary data.</text>
</comment>
<dbReference type="EC" id="2.7.13.3" evidence="2"/>
<dbReference type="Gene3D" id="3.30.565.10">
    <property type="entry name" value="Histidine kinase-like ATPase, C-terminal domain"/>
    <property type="match status" value="1"/>
</dbReference>
<reference evidence="10 11" key="1">
    <citation type="submission" date="2018-06" db="EMBL/GenBank/DDBJ databases">
        <title>Genomic Encyclopedia of Archaeal and Bacterial Type Strains, Phase II (KMG-II): from individual species to whole genera.</title>
        <authorList>
            <person name="Goeker M."/>
        </authorList>
    </citation>
    <scope>NUCLEOTIDE SEQUENCE [LARGE SCALE GENOMIC DNA]</scope>
    <source>
        <strain evidence="10 11">DSM 23241</strain>
    </source>
</reference>
<dbReference type="InterPro" id="IPR003594">
    <property type="entry name" value="HATPase_dom"/>
</dbReference>
<evidence type="ECO:0000256" key="6">
    <source>
        <dbReference type="ARBA" id="ARBA00022777"/>
    </source>
</evidence>